<dbReference type="Proteomes" id="UP001470230">
    <property type="component" value="Unassembled WGS sequence"/>
</dbReference>
<evidence type="ECO:0000313" key="5">
    <source>
        <dbReference type="Proteomes" id="UP001470230"/>
    </source>
</evidence>
<dbReference type="PANTHER" id="PTHR45614">
    <property type="entry name" value="MYB PROTEIN-RELATED"/>
    <property type="match status" value="1"/>
</dbReference>
<evidence type="ECO:0000259" key="2">
    <source>
        <dbReference type="PROSITE" id="PS50090"/>
    </source>
</evidence>
<reference evidence="4 5" key="1">
    <citation type="submission" date="2024-04" db="EMBL/GenBank/DDBJ databases">
        <title>Tritrichomonas musculus Genome.</title>
        <authorList>
            <person name="Alves-Ferreira E."/>
            <person name="Grigg M."/>
            <person name="Lorenzi H."/>
            <person name="Galac M."/>
        </authorList>
    </citation>
    <scope>NUCLEOTIDE SEQUENCE [LARGE SCALE GENOMIC DNA]</scope>
    <source>
        <strain evidence="4 5">EAF2021</strain>
    </source>
</reference>
<feature type="coiled-coil region" evidence="1">
    <location>
        <begin position="129"/>
        <end position="156"/>
    </location>
</feature>
<dbReference type="PROSITE" id="PS51294">
    <property type="entry name" value="HTH_MYB"/>
    <property type="match status" value="1"/>
</dbReference>
<proteinExistence type="predicted"/>
<dbReference type="PROSITE" id="PS50090">
    <property type="entry name" value="MYB_LIKE"/>
    <property type="match status" value="2"/>
</dbReference>
<gene>
    <name evidence="4" type="ORF">M9Y10_032004</name>
</gene>
<dbReference type="PANTHER" id="PTHR45614:SF253">
    <property type="entry name" value="CHROMOSOME UNDETERMINED SCAFFOLD_38, WHOLE GENOME SHOTGUN SEQUENCE"/>
    <property type="match status" value="1"/>
</dbReference>
<dbReference type="InterPro" id="IPR017930">
    <property type="entry name" value="Myb_dom"/>
</dbReference>
<dbReference type="Pfam" id="PF00249">
    <property type="entry name" value="Myb_DNA-binding"/>
    <property type="match status" value="1"/>
</dbReference>
<dbReference type="SMART" id="SM00717">
    <property type="entry name" value="SANT"/>
    <property type="match status" value="2"/>
</dbReference>
<dbReference type="EMBL" id="JAPFFF010000051">
    <property type="protein sequence ID" value="KAK8839638.1"/>
    <property type="molecule type" value="Genomic_DNA"/>
</dbReference>
<evidence type="ECO:0000259" key="3">
    <source>
        <dbReference type="PROSITE" id="PS51294"/>
    </source>
</evidence>
<dbReference type="Gene3D" id="1.10.10.60">
    <property type="entry name" value="Homeodomain-like"/>
    <property type="match status" value="2"/>
</dbReference>
<dbReference type="SUPFAM" id="SSF46689">
    <property type="entry name" value="Homeodomain-like"/>
    <property type="match status" value="1"/>
</dbReference>
<name>A0ABR2H0C3_9EUKA</name>
<dbReference type="InterPro" id="IPR001005">
    <property type="entry name" value="SANT/Myb"/>
</dbReference>
<dbReference type="InterPro" id="IPR050560">
    <property type="entry name" value="MYB_TF"/>
</dbReference>
<keyword evidence="5" id="KW-1185">Reference proteome</keyword>
<dbReference type="InterPro" id="IPR009057">
    <property type="entry name" value="Homeodomain-like_sf"/>
</dbReference>
<evidence type="ECO:0000256" key="1">
    <source>
        <dbReference type="SAM" id="Coils"/>
    </source>
</evidence>
<feature type="domain" description="Myb-like" evidence="2">
    <location>
        <begin position="12"/>
        <end position="79"/>
    </location>
</feature>
<evidence type="ECO:0000313" key="4">
    <source>
        <dbReference type="EMBL" id="KAK8839638.1"/>
    </source>
</evidence>
<protein>
    <recommendedName>
        <fullName evidence="6">Myb-like DNA-binding domain containing protein</fullName>
    </recommendedName>
</protein>
<feature type="domain" description="Myb-like" evidence="2">
    <location>
        <begin position="80"/>
        <end position="130"/>
    </location>
</feature>
<keyword evidence="1" id="KW-0175">Coiled coil</keyword>
<feature type="domain" description="HTH myb-type" evidence="3">
    <location>
        <begin position="80"/>
        <end position="134"/>
    </location>
</feature>
<accession>A0ABR2H0C3</accession>
<comment type="caution">
    <text evidence="4">The sequence shown here is derived from an EMBL/GenBank/DDBJ whole genome shotgun (WGS) entry which is preliminary data.</text>
</comment>
<dbReference type="CDD" id="cd00167">
    <property type="entry name" value="SANT"/>
    <property type="match status" value="2"/>
</dbReference>
<organism evidence="4 5">
    <name type="scientific">Tritrichomonas musculus</name>
    <dbReference type="NCBI Taxonomy" id="1915356"/>
    <lineage>
        <taxon>Eukaryota</taxon>
        <taxon>Metamonada</taxon>
        <taxon>Parabasalia</taxon>
        <taxon>Tritrichomonadida</taxon>
        <taxon>Tritrichomonadidae</taxon>
        <taxon>Tritrichomonas</taxon>
    </lineage>
</organism>
<evidence type="ECO:0008006" key="6">
    <source>
        <dbReference type="Google" id="ProtNLM"/>
    </source>
</evidence>
<sequence length="228" mass="27212">MNLQKSIFAKRRKNKGRLPFTFEEDQKLLQIITDSTVSKTEMSAEDFKINEKDINWRIVSIKMGNRSVRQCKERYLHYLSPNINKNAWTHEEDSLLVKSVCNYGKRWKLFEGFFLNRTEIDIRNRYHVLQRKITKAARLEKRYENYNYEIKKKDSKKNYTNSNNACNCHQSAIIETSSIKNANSYIMNDIISFDSLMKQNEQQKNDEEQLDFLENLDDLFNGISDIFY</sequence>